<accession>A0A1I1BHI0</accession>
<keyword evidence="2" id="KW-1185">Reference proteome</keyword>
<dbReference type="AlphaFoldDB" id="A0A1I1BHI0"/>
<gene>
    <name evidence="1" type="ORF">SAMN04489723_11391</name>
</gene>
<organism evidence="1 2">
    <name type="scientific">Algoriphagus aquimarinus</name>
    <dbReference type="NCBI Taxonomy" id="237018"/>
    <lineage>
        <taxon>Bacteria</taxon>
        <taxon>Pseudomonadati</taxon>
        <taxon>Bacteroidota</taxon>
        <taxon>Cytophagia</taxon>
        <taxon>Cytophagales</taxon>
        <taxon>Cyclobacteriaceae</taxon>
        <taxon>Algoriphagus</taxon>
    </lineage>
</organism>
<name>A0A1I1BHI0_9BACT</name>
<sequence length="93" mass="11003">MEGKKWKQIRIELQLLNVDNLINTGLTYLTFYYLNNHRTERGSFADWRNVVGIVKHKTLKRQTLINYLVLKGDKLADQERVLPVDRILKSLFS</sequence>
<dbReference type="RefSeq" id="WP_092899267.1">
    <property type="nucleotide sequence ID" value="NZ_CAXBKE010000086.1"/>
</dbReference>
<dbReference type="EMBL" id="FOKK01000013">
    <property type="protein sequence ID" value="SFB49192.1"/>
    <property type="molecule type" value="Genomic_DNA"/>
</dbReference>
<dbReference type="Proteomes" id="UP000198790">
    <property type="component" value="Unassembled WGS sequence"/>
</dbReference>
<evidence type="ECO:0000313" key="1">
    <source>
        <dbReference type="EMBL" id="SFB49192.1"/>
    </source>
</evidence>
<evidence type="ECO:0000313" key="2">
    <source>
        <dbReference type="Proteomes" id="UP000198790"/>
    </source>
</evidence>
<dbReference type="STRING" id="237018.SAMN04489723_11391"/>
<protein>
    <submittedName>
        <fullName evidence="1">Uncharacterized protein</fullName>
    </submittedName>
</protein>
<reference evidence="1 2" key="1">
    <citation type="submission" date="2016-10" db="EMBL/GenBank/DDBJ databases">
        <authorList>
            <person name="de Groot N.N."/>
        </authorList>
    </citation>
    <scope>NUCLEOTIDE SEQUENCE [LARGE SCALE GENOMIC DNA]</scope>
    <source>
        <strain evidence="1 2">DSM 23399</strain>
    </source>
</reference>
<proteinExistence type="predicted"/>